<organism evidence="2 6">
    <name type="scientific">Pseudomonas savastanoi pv. glycinea</name>
    <name type="common">Pseudomonas syringae pv. glycinea</name>
    <dbReference type="NCBI Taxonomy" id="318"/>
    <lineage>
        <taxon>Bacteria</taxon>
        <taxon>Pseudomonadati</taxon>
        <taxon>Pseudomonadota</taxon>
        <taxon>Gammaproteobacteria</taxon>
        <taxon>Pseudomonadales</taxon>
        <taxon>Pseudomonadaceae</taxon>
        <taxon>Pseudomonas</taxon>
    </lineage>
</organism>
<evidence type="ECO:0000313" key="1">
    <source>
        <dbReference type="EMBL" id="RMO34353.1"/>
    </source>
</evidence>
<evidence type="ECO:0000313" key="5">
    <source>
        <dbReference type="Proteomes" id="UP000273536"/>
    </source>
</evidence>
<dbReference type="Proteomes" id="UP000272471">
    <property type="component" value="Unassembled WGS sequence"/>
</dbReference>
<name>A0A3M3HNT1_PSESG</name>
<accession>A0A3M3HNT1</accession>
<dbReference type="Proteomes" id="UP000280599">
    <property type="component" value="Unassembled WGS sequence"/>
</dbReference>
<evidence type="ECO:0000313" key="2">
    <source>
        <dbReference type="EMBL" id="RMO48668.1"/>
    </source>
</evidence>
<evidence type="ECO:0000313" key="3">
    <source>
        <dbReference type="EMBL" id="RMQ12940.1"/>
    </source>
</evidence>
<sequence>MLTLLHQKGSLIMMLSQGLRPMLQMRLFITEH</sequence>
<evidence type="ECO:0000313" key="4">
    <source>
        <dbReference type="Proteomes" id="UP000272471"/>
    </source>
</evidence>
<protein>
    <submittedName>
        <fullName evidence="2">Uncharacterized protein</fullName>
    </submittedName>
</protein>
<dbReference type="EMBL" id="RBPS01000255">
    <property type="protein sequence ID" value="RMO34353.1"/>
    <property type="molecule type" value="Genomic_DNA"/>
</dbReference>
<dbReference type="EMBL" id="RBQX01000225">
    <property type="protein sequence ID" value="RMQ12940.1"/>
    <property type="molecule type" value="Genomic_DNA"/>
</dbReference>
<reference evidence="4 5" key="1">
    <citation type="submission" date="2018-08" db="EMBL/GenBank/DDBJ databases">
        <title>Recombination of ecologically and evolutionarily significant loci maintains genetic cohesion in the Pseudomonas syringae species complex.</title>
        <authorList>
            <person name="Dillon M."/>
            <person name="Thakur S."/>
            <person name="Almeida R.N.D."/>
            <person name="Weir B.S."/>
            <person name="Guttman D.S."/>
        </authorList>
    </citation>
    <scope>NUCLEOTIDE SEQUENCE [LARGE SCALE GENOMIC DNA]</scope>
    <source>
        <strain evidence="3 4">ICMP 4182</strain>
        <strain evidence="1 5">ICMP 6372</strain>
        <strain evidence="2 6">ICMP 867</strain>
    </source>
</reference>
<dbReference type="AlphaFoldDB" id="A0A3M3HNT1"/>
<gene>
    <name evidence="3" type="ORF">ALQ11_102906</name>
    <name evidence="2" type="ORF">ALQ41_102979</name>
    <name evidence="1" type="ORF">ALQ42_102829</name>
</gene>
<evidence type="ECO:0000313" key="6">
    <source>
        <dbReference type="Proteomes" id="UP000280599"/>
    </source>
</evidence>
<dbReference type="EMBL" id="RBPT01000150">
    <property type="protein sequence ID" value="RMO48668.1"/>
    <property type="molecule type" value="Genomic_DNA"/>
</dbReference>
<dbReference type="Proteomes" id="UP000273536">
    <property type="component" value="Unassembled WGS sequence"/>
</dbReference>
<proteinExistence type="predicted"/>
<comment type="caution">
    <text evidence="2">The sequence shown here is derived from an EMBL/GenBank/DDBJ whole genome shotgun (WGS) entry which is preliminary data.</text>
</comment>